<name>A0A1I1DV48_9ACTN</name>
<dbReference type="InterPro" id="IPR015797">
    <property type="entry name" value="NUDIX_hydrolase-like_dom_sf"/>
</dbReference>
<dbReference type="EMBL" id="FOLB01000001">
    <property type="protein sequence ID" value="SFB78751.1"/>
    <property type="molecule type" value="Genomic_DNA"/>
</dbReference>
<protein>
    <submittedName>
        <fullName evidence="1">NUDIX domain-containing protein</fullName>
    </submittedName>
</protein>
<accession>A0A1I1DV48</accession>
<sequence>MRDVECVLPGFRYRAVDASGVVENELCPVFVATITADLTPHPAEVAEHRWVTVEQLQTLVATAPWIVSPWLVEQLDELEDLRRHDRSATLC</sequence>
<dbReference type="STRING" id="574651.SAMN04487968_101513"/>
<dbReference type="Proteomes" id="UP000198832">
    <property type="component" value="Unassembled WGS sequence"/>
</dbReference>
<dbReference type="AlphaFoldDB" id="A0A1I1DV48"/>
<organism evidence="1 2">
    <name type="scientific">Nocardioides terrae</name>
    <dbReference type="NCBI Taxonomy" id="574651"/>
    <lineage>
        <taxon>Bacteria</taxon>
        <taxon>Bacillati</taxon>
        <taxon>Actinomycetota</taxon>
        <taxon>Actinomycetes</taxon>
        <taxon>Propionibacteriales</taxon>
        <taxon>Nocardioidaceae</taxon>
        <taxon>Nocardioides</taxon>
    </lineage>
</organism>
<proteinExistence type="predicted"/>
<gene>
    <name evidence="1" type="ORF">SAMN04487968_101513</name>
</gene>
<dbReference type="SUPFAM" id="SSF55811">
    <property type="entry name" value="Nudix"/>
    <property type="match status" value="1"/>
</dbReference>
<dbReference type="Gene3D" id="3.90.79.10">
    <property type="entry name" value="Nucleoside Triphosphate Pyrophosphohydrolase"/>
    <property type="match status" value="1"/>
</dbReference>
<keyword evidence="2" id="KW-1185">Reference proteome</keyword>
<evidence type="ECO:0000313" key="1">
    <source>
        <dbReference type="EMBL" id="SFB78751.1"/>
    </source>
</evidence>
<evidence type="ECO:0000313" key="2">
    <source>
        <dbReference type="Proteomes" id="UP000198832"/>
    </source>
</evidence>
<reference evidence="1 2" key="1">
    <citation type="submission" date="2016-10" db="EMBL/GenBank/DDBJ databases">
        <authorList>
            <person name="de Groot N.N."/>
        </authorList>
    </citation>
    <scope>NUCLEOTIDE SEQUENCE [LARGE SCALE GENOMIC DNA]</scope>
    <source>
        <strain evidence="1 2">CGMCC 1.7056</strain>
    </source>
</reference>